<dbReference type="Pfam" id="PF00089">
    <property type="entry name" value="Trypsin"/>
    <property type="match status" value="2"/>
</dbReference>
<dbReference type="InterPro" id="IPR009003">
    <property type="entry name" value="Peptidase_S1_PA"/>
</dbReference>
<evidence type="ECO:0000259" key="2">
    <source>
        <dbReference type="SMART" id="SM00020"/>
    </source>
</evidence>
<dbReference type="PROSITE" id="PS00135">
    <property type="entry name" value="TRYPSIN_SER"/>
    <property type="match status" value="1"/>
</dbReference>
<evidence type="ECO:0000256" key="1">
    <source>
        <dbReference type="ARBA" id="ARBA00023157"/>
    </source>
</evidence>
<dbReference type="Gene3D" id="2.40.10.10">
    <property type="entry name" value="Trypsin-like serine proteases"/>
    <property type="match status" value="2"/>
</dbReference>
<dbReference type="PANTHER" id="PTHR24253:SF153">
    <property type="entry name" value="SERINE PROTEASE HEPSIN"/>
    <property type="match status" value="1"/>
</dbReference>
<dbReference type="AlphaFoldDB" id="A0ABD2I5M9"/>
<dbReference type="PANTHER" id="PTHR24253">
    <property type="entry name" value="TRANSMEMBRANE PROTEASE SERINE"/>
    <property type="match status" value="1"/>
</dbReference>
<evidence type="ECO:0000313" key="3">
    <source>
        <dbReference type="EMBL" id="KAL3071483.1"/>
    </source>
</evidence>
<keyword evidence="4" id="KW-1185">Reference proteome</keyword>
<dbReference type="SMART" id="SM00020">
    <property type="entry name" value="Tryp_SPc"/>
    <property type="match status" value="1"/>
</dbReference>
<feature type="domain" description="Peptidase S1" evidence="2">
    <location>
        <begin position="146"/>
        <end position="322"/>
    </location>
</feature>
<reference evidence="3 4" key="1">
    <citation type="submission" date="2024-10" db="EMBL/GenBank/DDBJ databases">
        <authorList>
            <person name="Kim D."/>
        </authorList>
    </citation>
    <scope>NUCLEOTIDE SEQUENCE [LARGE SCALE GENOMIC DNA]</scope>
    <source>
        <strain evidence="3">BH-2024</strain>
    </source>
</reference>
<dbReference type="InterPro" id="IPR033116">
    <property type="entry name" value="TRYPSIN_SER"/>
</dbReference>
<protein>
    <recommendedName>
        <fullName evidence="2">Peptidase S1 domain-containing protein</fullName>
    </recommendedName>
</protein>
<organism evidence="3 4">
    <name type="scientific">Heterodera trifolii</name>
    <dbReference type="NCBI Taxonomy" id="157864"/>
    <lineage>
        <taxon>Eukaryota</taxon>
        <taxon>Metazoa</taxon>
        <taxon>Ecdysozoa</taxon>
        <taxon>Nematoda</taxon>
        <taxon>Chromadorea</taxon>
        <taxon>Rhabditida</taxon>
        <taxon>Tylenchina</taxon>
        <taxon>Tylenchomorpha</taxon>
        <taxon>Tylenchoidea</taxon>
        <taxon>Heteroderidae</taxon>
        <taxon>Heteroderinae</taxon>
        <taxon>Heterodera</taxon>
    </lineage>
</organism>
<proteinExistence type="predicted"/>
<dbReference type="InterPro" id="IPR001254">
    <property type="entry name" value="Trypsin_dom"/>
</dbReference>
<gene>
    <name evidence="3" type="ORF">niasHT_031847</name>
</gene>
<dbReference type="Proteomes" id="UP001620626">
    <property type="component" value="Unassembled WGS sequence"/>
</dbReference>
<keyword evidence="1" id="KW-1015">Disulfide bond</keyword>
<name>A0ABD2I5M9_9BILA</name>
<sequence>MLNGSTASGKCGENARKIQFSLRNATIIFGKQNYIFEYSGKDFSSPFLNVEFKFMISGQFLTINKASPIGNKLHKEFFTNSMLGPFLEEYAGLWLLAADIVPKLSQKRKTKLMFMVPDECELTRVEFPPQNCATFKHSAISKMNPLISGGSKLAINRMPWTVYFLATVANGFQTMGYSCTASLISPQFVLLAAHCFDNLKENGPFSLVCVHCGPTEKFKNGKAFIAGWGNLKNSCGENGQESPVKLMGRTAQLINCSKSLAKDGQERICIEKDSIQKGDSGGALLGSNGTNFVQIGVASAIYCNFIGKHLLGLYTRLDGCWIEQITGVQCGI</sequence>
<comment type="caution">
    <text evidence="3">The sequence shown here is derived from an EMBL/GenBank/DDBJ whole genome shotgun (WGS) entry which is preliminary data.</text>
</comment>
<dbReference type="SUPFAM" id="SSF50494">
    <property type="entry name" value="Trypsin-like serine proteases"/>
    <property type="match status" value="1"/>
</dbReference>
<accession>A0ABD2I5M9</accession>
<evidence type="ECO:0000313" key="4">
    <source>
        <dbReference type="Proteomes" id="UP001620626"/>
    </source>
</evidence>
<dbReference type="InterPro" id="IPR043504">
    <property type="entry name" value="Peptidase_S1_PA_chymotrypsin"/>
</dbReference>
<dbReference type="EMBL" id="JBICBT010001358">
    <property type="protein sequence ID" value="KAL3071483.1"/>
    <property type="molecule type" value="Genomic_DNA"/>
</dbReference>